<gene>
    <name evidence="1" type="ORF">D5R81_12705</name>
</gene>
<dbReference type="AlphaFoldDB" id="A0A3A6TFH6"/>
<organism evidence="1 2">
    <name type="scientific">Parashewanella spongiae</name>
    <dbReference type="NCBI Taxonomy" id="342950"/>
    <lineage>
        <taxon>Bacteria</taxon>
        <taxon>Pseudomonadati</taxon>
        <taxon>Pseudomonadota</taxon>
        <taxon>Gammaproteobacteria</taxon>
        <taxon>Alteromonadales</taxon>
        <taxon>Shewanellaceae</taxon>
        <taxon>Parashewanella</taxon>
    </lineage>
</organism>
<evidence type="ECO:0000313" key="1">
    <source>
        <dbReference type="EMBL" id="RJY11938.1"/>
    </source>
</evidence>
<dbReference type="Proteomes" id="UP000273022">
    <property type="component" value="Unassembled WGS sequence"/>
</dbReference>
<sequence>MFSGGETRNVDFERFIFNESNPDIKKYREIAYFLEYEIVDGNLNWHDYSLIFPVEDLYQEEI</sequence>
<proteinExistence type="predicted"/>
<accession>A0A3A6TFH6</accession>
<dbReference type="EMBL" id="QYYH01000078">
    <property type="protein sequence ID" value="RJY11938.1"/>
    <property type="molecule type" value="Genomic_DNA"/>
</dbReference>
<evidence type="ECO:0000313" key="2">
    <source>
        <dbReference type="Proteomes" id="UP000273022"/>
    </source>
</evidence>
<reference evidence="1 2" key="1">
    <citation type="submission" date="2018-09" db="EMBL/GenBank/DDBJ databases">
        <title>Phylogeny of the Shewanellaceae, and recommendation for two new genera, Pseudoshewanella and Parashewanella.</title>
        <authorList>
            <person name="Wang G."/>
        </authorList>
    </citation>
    <scope>NUCLEOTIDE SEQUENCE [LARGE SCALE GENOMIC DNA]</scope>
    <source>
        <strain evidence="1 2">KCTC 22492</strain>
    </source>
</reference>
<comment type="caution">
    <text evidence="1">The sequence shown here is derived from an EMBL/GenBank/DDBJ whole genome shotgun (WGS) entry which is preliminary data.</text>
</comment>
<keyword evidence="2" id="KW-1185">Reference proteome</keyword>
<dbReference type="OrthoDB" id="1369138at2"/>
<protein>
    <submittedName>
        <fullName evidence="1">DUF2442 domain-containing protein</fullName>
    </submittedName>
</protein>
<name>A0A3A6TFH6_9GAMM</name>
<dbReference type="RefSeq" id="WP_121854011.1">
    <property type="nucleotide sequence ID" value="NZ_CP037952.1"/>
</dbReference>